<feature type="domain" description="3-hydroxyisobutyrate dehydrogenase-like NAD-binding" evidence="5">
    <location>
        <begin position="165"/>
        <end position="283"/>
    </location>
</feature>
<gene>
    <name evidence="6" type="ORF">P6P90_00120</name>
</gene>
<dbReference type="SUPFAM" id="SSF51735">
    <property type="entry name" value="NAD(P)-binding Rossmann-fold domains"/>
    <property type="match status" value="1"/>
</dbReference>
<dbReference type="InterPro" id="IPR029154">
    <property type="entry name" value="HIBADH-like_NADP-bd"/>
</dbReference>
<keyword evidence="3" id="KW-0520">NAD</keyword>
<dbReference type="InterPro" id="IPR036291">
    <property type="entry name" value="NAD(P)-bd_dom_sf"/>
</dbReference>
<dbReference type="Gene3D" id="3.40.50.720">
    <property type="entry name" value="NAD(P)-binding Rossmann-like Domain"/>
    <property type="match status" value="1"/>
</dbReference>
<dbReference type="EMBL" id="JARULN010000001">
    <property type="protein sequence ID" value="MDG5752404.1"/>
    <property type="molecule type" value="Genomic_DNA"/>
</dbReference>
<dbReference type="PIRSF" id="PIRSF000103">
    <property type="entry name" value="HIBADH"/>
    <property type="match status" value="1"/>
</dbReference>
<dbReference type="PANTHER" id="PTHR43060">
    <property type="entry name" value="3-HYDROXYISOBUTYRATE DEHYDROGENASE-LIKE 1, MITOCHONDRIAL-RELATED"/>
    <property type="match status" value="1"/>
</dbReference>
<keyword evidence="2 6" id="KW-0560">Oxidoreductase</keyword>
<evidence type="ECO:0000256" key="3">
    <source>
        <dbReference type="ARBA" id="ARBA00023027"/>
    </source>
</evidence>
<evidence type="ECO:0000259" key="5">
    <source>
        <dbReference type="Pfam" id="PF14833"/>
    </source>
</evidence>
<feature type="domain" description="6-phosphogluconate dehydrogenase NADP-binding" evidence="4">
    <location>
        <begin position="3"/>
        <end position="160"/>
    </location>
</feature>
<dbReference type="InterPro" id="IPR015815">
    <property type="entry name" value="HIBADH-related"/>
</dbReference>
<comment type="similarity">
    <text evidence="1">Belongs to the HIBADH-related family.</text>
</comment>
<dbReference type="InterPro" id="IPR006115">
    <property type="entry name" value="6PGDH_NADP-bd"/>
</dbReference>
<accession>A0ABT6H102</accession>
<dbReference type="Pfam" id="PF03446">
    <property type="entry name" value="NAD_binding_2"/>
    <property type="match status" value="1"/>
</dbReference>
<evidence type="ECO:0000313" key="6">
    <source>
        <dbReference type="EMBL" id="MDG5752404.1"/>
    </source>
</evidence>
<dbReference type="EC" id="1.1.-.-" evidence="6"/>
<protein>
    <submittedName>
        <fullName evidence="6">NAD(P)-dependent oxidoreductase</fullName>
        <ecNumber evidence="6">1.1.-.-</ecNumber>
    </submittedName>
</protein>
<dbReference type="PANTHER" id="PTHR43060:SF15">
    <property type="entry name" value="3-HYDROXYISOBUTYRATE DEHYDROGENASE-LIKE 1, MITOCHONDRIAL-RELATED"/>
    <property type="match status" value="1"/>
</dbReference>
<sequence length="288" mass="31044">MEKIGFIGTGVMGASMVQHLLRGGYDVIVYNRTKEKAMALVEKGAVWANTPQELAEQASVIMTMVGYPHDVEQLYIGDNGILTHAQPGSICIDFTTSTPTLAENLYKQAKEKNIHMLDAPVSGGDIGAREAKLAIMVGGDAEVFERILPLLQLLGTNIVLQGEAGSGQHTKMCNQIAIASNMIGVCEAIAYAKQAGLSPEQVLKSISTGAAGSWSLSNLAPRMMKGDFAPGFYIKHFIKDMKIALEEAERMNLSLPGLAMAKAMYEELAARGKENDGTQALYTTYIQR</sequence>
<dbReference type="Gene3D" id="1.10.1040.10">
    <property type="entry name" value="N-(1-d-carboxylethyl)-l-norvaline Dehydrogenase, domain 2"/>
    <property type="match status" value="1"/>
</dbReference>
<reference evidence="6 7" key="1">
    <citation type="submission" date="2023-04" db="EMBL/GenBank/DDBJ databases">
        <title>Ectobacillus antri isolated from activated sludge.</title>
        <authorList>
            <person name="Yan P."/>
            <person name="Liu X."/>
        </authorList>
    </citation>
    <scope>NUCLEOTIDE SEQUENCE [LARGE SCALE GENOMIC DNA]</scope>
    <source>
        <strain evidence="6 7">C18H</strain>
    </source>
</reference>
<dbReference type="SUPFAM" id="SSF48179">
    <property type="entry name" value="6-phosphogluconate dehydrogenase C-terminal domain-like"/>
    <property type="match status" value="1"/>
</dbReference>
<evidence type="ECO:0000256" key="1">
    <source>
        <dbReference type="ARBA" id="ARBA00009080"/>
    </source>
</evidence>
<organism evidence="6 7">
    <name type="scientific">Ectobacillus antri</name>
    <dbReference type="NCBI Taxonomy" id="2486280"/>
    <lineage>
        <taxon>Bacteria</taxon>
        <taxon>Bacillati</taxon>
        <taxon>Bacillota</taxon>
        <taxon>Bacilli</taxon>
        <taxon>Bacillales</taxon>
        <taxon>Bacillaceae</taxon>
        <taxon>Ectobacillus</taxon>
    </lineage>
</organism>
<name>A0ABT6H102_9BACI</name>
<proteinExistence type="inferred from homology"/>
<dbReference type="Proteomes" id="UP001218246">
    <property type="component" value="Unassembled WGS sequence"/>
</dbReference>
<comment type="caution">
    <text evidence="6">The sequence shown here is derived from an EMBL/GenBank/DDBJ whole genome shotgun (WGS) entry which is preliminary data.</text>
</comment>
<evidence type="ECO:0000313" key="7">
    <source>
        <dbReference type="Proteomes" id="UP001218246"/>
    </source>
</evidence>
<dbReference type="RefSeq" id="WP_278017865.1">
    <property type="nucleotide sequence ID" value="NZ_JARRRY010000001.1"/>
</dbReference>
<evidence type="ECO:0000259" key="4">
    <source>
        <dbReference type="Pfam" id="PF03446"/>
    </source>
</evidence>
<dbReference type="InterPro" id="IPR013328">
    <property type="entry name" value="6PGD_dom2"/>
</dbReference>
<evidence type="ECO:0000256" key="2">
    <source>
        <dbReference type="ARBA" id="ARBA00023002"/>
    </source>
</evidence>
<keyword evidence="7" id="KW-1185">Reference proteome</keyword>
<dbReference type="InterPro" id="IPR008927">
    <property type="entry name" value="6-PGluconate_DH-like_C_sf"/>
</dbReference>
<dbReference type="Pfam" id="PF14833">
    <property type="entry name" value="NAD_binding_11"/>
    <property type="match status" value="1"/>
</dbReference>
<dbReference type="GO" id="GO:0016491">
    <property type="term" value="F:oxidoreductase activity"/>
    <property type="evidence" value="ECO:0007669"/>
    <property type="project" value="UniProtKB-KW"/>
</dbReference>